<keyword evidence="2" id="KW-1185">Reference proteome</keyword>
<dbReference type="RefSeq" id="WP_379788936.1">
    <property type="nucleotide sequence ID" value="NZ_JBHSHL010000049.1"/>
</dbReference>
<sequence length="169" mass="19943">MRLKSRKYPNIEYEKGEEIFLFSEAEGHPRFIFDVEEALTSDDKVMEEIGLALDEVETLEEIAKDCLKQCLSKEDDEYFATVSYFMEFHRDELDEKTVESIFEGKRREELSFAQMVDYLKLNRFGNLIDGEWEKHVMVLDLTFDPEITDELLVVYFDLGRNVVCITHES</sequence>
<dbReference type="EMBL" id="JBHSHL010000049">
    <property type="protein sequence ID" value="MFC4805377.1"/>
    <property type="molecule type" value="Genomic_DNA"/>
</dbReference>
<comment type="caution">
    <text evidence="1">The sequence shown here is derived from an EMBL/GenBank/DDBJ whole genome shotgun (WGS) entry which is preliminary data.</text>
</comment>
<proteinExistence type="predicted"/>
<gene>
    <name evidence="1" type="ORF">ACFO4R_09815</name>
</gene>
<dbReference type="Proteomes" id="UP001595916">
    <property type="component" value="Unassembled WGS sequence"/>
</dbReference>
<accession>A0ABV9QLU4</accession>
<name>A0ABV9QLU4_9FIRM</name>
<reference evidence="2" key="1">
    <citation type="journal article" date="2019" name="Int. J. Syst. Evol. Microbiol.">
        <title>The Global Catalogue of Microorganisms (GCM) 10K type strain sequencing project: providing services to taxonomists for standard genome sequencing and annotation.</title>
        <authorList>
            <consortium name="The Broad Institute Genomics Platform"/>
            <consortium name="The Broad Institute Genome Sequencing Center for Infectious Disease"/>
            <person name="Wu L."/>
            <person name="Ma J."/>
        </authorList>
    </citation>
    <scope>NUCLEOTIDE SEQUENCE [LARGE SCALE GENOMIC DNA]</scope>
    <source>
        <strain evidence="2">CCUG 46385</strain>
    </source>
</reference>
<evidence type="ECO:0000313" key="1">
    <source>
        <dbReference type="EMBL" id="MFC4805377.1"/>
    </source>
</evidence>
<protein>
    <submittedName>
        <fullName evidence="1">DUF2004 domain-containing protein</fullName>
    </submittedName>
</protein>
<organism evidence="1 2">
    <name type="scientific">Filifactor villosus</name>
    <dbReference type="NCBI Taxonomy" id="29374"/>
    <lineage>
        <taxon>Bacteria</taxon>
        <taxon>Bacillati</taxon>
        <taxon>Bacillota</taxon>
        <taxon>Clostridia</taxon>
        <taxon>Peptostreptococcales</taxon>
        <taxon>Filifactoraceae</taxon>
        <taxon>Filifactor</taxon>
    </lineage>
</organism>
<evidence type="ECO:0000313" key="2">
    <source>
        <dbReference type="Proteomes" id="UP001595916"/>
    </source>
</evidence>